<evidence type="ECO:0000313" key="4">
    <source>
        <dbReference type="Proteomes" id="UP001516464"/>
    </source>
</evidence>
<dbReference type="SMART" id="SM00652">
    <property type="entry name" value="eIF1a"/>
    <property type="match status" value="1"/>
</dbReference>
<dbReference type="InterPro" id="IPR001253">
    <property type="entry name" value="TIF_eIF-1A"/>
</dbReference>
<dbReference type="InterPro" id="IPR006196">
    <property type="entry name" value="RNA-binding_domain_S1_IF1"/>
</dbReference>
<dbReference type="SUPFAM" id="SSF50249">
    <property type="entry name" value="Nucleic acid-binding proteins"/>
    <property type="match status" value="1"/>
</dbReference>
<proteinExistence type="inferred from homology"/>
<sequence>MVKRDKRGNSNRTISYAIEGESIYGQVERPLGNARFEIICSDGVIRICKVRGSLHKRVWIQQNDIVLVSFREGDPNKGDIILKYFPQEVKILRDNKQIPDDFTASMEIPANVEFDSI</sequence>
<protein>
    <submittedName>
        <fullName evidence="3">Eukaryotic translation initiation factor 1A</fullName>
    </submittedName>
</protein>
<evidence type="ECO:0000256" key="1">
    <source>
        <dbReference type="PROSITE-ProRule" id="PRU00181"/>
    </source>
</evidence>
<accession>A0ABQ7I244</accession>
<keyword evidence="4" id="KW-1185">Reference proteome</keyword>
<dbReference type="Gene3D" id="2.40.50.140">
    <property type="entry name" value="Nucleic acid-binding proteins"/>
    <property type="match status" value="1"/>
</dbReference>
<dbReference type="EMBL" id="SBIQ01000009">
    <property type="protein sequence ID" value="KAF7684559.1"/>
    <property type="molecule type" value="Genomic_DNA"/>
</dbReference>
<keyword evidence="1 3" id="KW-0396">Initiation factor</keyword>
<dbReference type="HAMAP" id="MF_00216">
    <property type="entry name" value="aIF_1A"/>
    <property type="match status" value="1"/>
</dbReference>
<reference evidence="3 4" key="1">
    <citation type="submission" date="2019-01" db="EMBL/GenBank/DDBJ databases">
        <title>Genomes sequencing and comparative genomics of infectious freshwater microsporidia, Cucumispora dikerogammari and Thelohania contejeani.</title>
        <authorList>
            <person name="Cormier A."/>
            <person name="Giraud I."/>
            <person name="Wattier R."/>
            <person name="Teixeira M."/>
            <person name="Grandjean F."/>
            <person name="Rigaud T."/>
            <person name="Cordaux R."/>
        </authorList>
    </citation>
    <scope>NUCLEOTIDE SEQUENCE [LARGE SCALE GENOMIC DNA]</scope>
    <source>
        <strain evidence="3">T1</strain>
        <tissue evidence="3">Spores</tissue>
    </source>
</reference>
<gene>
    <name evidence="3" type="primary">tif11</name>
    <name evidence="3" type="ORF">TCON_0250</name>
</gene>
<name>A0ABQ7I244_9MICR</name>
<dbReference type="Proteomes" id="UP001516464">
    <property type="component" value="Unassembled WGS sequence"/>
</dbReference>
<dbReference type="PANTHER" id="PTHR21668">
    <property type="entry name" value="EIF-1A"/>
    <property type="match status" value="1"/>
</dbReference>
<feature type="domain" description="S1-like" evidence="2">
    <location>
        <begin position="23"/>
        <end position="85"/>
    </location>
</feature>
<dbReference type="CDD" id="cd05793">
    <property type="entry name" value="S1_IF1A"/>
    <property type="match status" value="1"/>
</dbReference>
<dbReference type="Pfam" id="PF01176">
    <property type="entry name" value="eIF-1a"/>
    <property type="match status" value="1"/>
</dbReference>
<evidence type="ECO:0000313" key="3">
    <source>
        <dbReference type="EMBL" id="KAF7684559.1"/>
    </source>
</evidence>
<evidence type="ECO:0000259" key="2">
    <source>
        <dbReference type="PROSITE" id="PS50832"/>
    </source>
</evidence>
<dbReference type="PROSITE" id="PS50832">
    <property type="entry name" value="S1_IF1_TYPE"/>
    <property type="match status" value="1"/>
</dbReference>
<comment type="caution">
    <text evidence="3">The sequence shown here is derived from an EMBL/GenBank/DDBJ whole genome shotgun (WGS) entry which is preliminary data.</text>
</comment>
<keyword evidence="1" id="KW-0648">Protein biosynthesis</keyword>
<dbReference type="GO" id="GO:0003743">
    <property type="term" value="F:translation initiation factor activity"/>
    <property type="evidence" value="ECO:0007669"/>
    <property type="project" value="UniProtKB-KW"/>
</dbReference>
<organism evidence="3 4">
    <name type="scientific">Astathelohania contejeani</name>
    <dbReference type="NCBI Taxonomy" id="164912"/>
    <lineage>
        <taxon>Eukaryota</taxon>
        <taxon>Fungi</taxon>
        <taxon>Fungi incertae sedis</taxon>
        <taxon>Microsporidia</taxon>
        <taxon>Astathelohaniidae</taxon>
        <taxon>Astathelohania</taxon>
    </lineage>
</organism>
<dbReference type="InterPro" id="IPR012340">
    <property type="entry name" value="NA-bd_OB-fold"/>
</dbReference>